<proteinExistence type="predicted"/>
<feature type="signal peptide" evidence="1">
    <location>
        <begin position="1"/>
        <end position="18"/>
    </location>
</feature>
<keyword evidence="2" id="KW-0449">Lipoprotein</keyword>
<organism evidence="2 3">
    <name type="scientific">Pseudomonas savastanoi pv. glycinea str. race 4</name>
    <dbReference type="NCBI Taxonomy" id="875330"/>
    <lineage>
        <taxon>Bacteria</taxon>
        <taxon>Pseudomonadati</taxon>
        <taxon>Pseudomonadota</taxon>
        <taxon>Gammaproteobacteria</taxon>
        <taxon>Pseudomonadales</taxon>
        <taxon>Pseudomonadaceae</taxon>
        <taxon>Pseudomonas</taxon>
    </lineage>
</organism>
<name>F3C678_PSESG</name>
<evidence type="ECO:0000313" key="3">
    <source>
        <dbReference type="Proteomes" id="UP000005466"/>
    </source>
</evidence>
<feature type="non-terminal residue" evidence="2">
    <location>
        <position position="51"/>
    </location>
</feature>
<evidence type="ECO:0000256" key="1">
    <source>
        <dbReference type="SAM" id="SignalP"/>
    </source>
</evidence>
<dbReference type="AlphaFoldDB" id="F3C678"/>
<sequence>MKLAVVVLALAMTGCATVNDIEHTPPTMNVMSGKNPKEYADCFVGKIASSR</sequence>
<accession>F3C678</accession>
<dbReference type="HOGENOM" id="CLU_3111219_0_0_6"/>
<protein>
    <submittedName>
        <fullName evidence="2">Putative lipoprotein</fullName>
    </submittedName>
</protein>
<dbReference type="PROSITE" id="PS51257">
    <property type="entry name" value="PROKAR_LIPOPROTEIN"/>
    <property type="match status" value="1"/>
</dbReference>
<feature type="chain" id="PRO_5003291846" evidence="1">
    <location>
        <begin position="19"/>
        <end position="51"/>
    </location>
</feature>
<dbReference type="Proteomes" id="UP000005466">
    <property type="component" value="Unassembled WGS sequence"/>
</dbReference>
<gene>
    <name evidence="2" type="ORF">Pgy4_16194</name>
</gene>
<keyword evidence="1" id="KW-0732">Signal</keyword>
<reference evidence="2 3" key="1">
    <citation type="journal article" date="2011" name="PLoS Pathog.">
        <title>Dynamic evolution of pathogenicity revealed by sequencing and comparative genomics of 19 Pseudomonas syringae isolates.</title>
        <authorList>
            <person name="Baltrus D.A."/>
            <person name="Nishimura M.T."/>
            <person name="Romanchuk A."/>
            <person name="Chang J.H."/>
            <person name="Mukhtar M.S."/>
            <person name="Cherkis K."/>
            <person name="Roach J."/>
            <person name="Grant S.R."/>
            <person name="Jones C.D."/>
            <person name="Dangl J.L."/>
        </authorList>
    </citation>
    <scope>NUCLEOTIDE SEQUENCE [LARGE SCALE GENOMIC DNA]</scope>
    <source>
        <strain evidence="3">race 4</strain>
    </source>
</reference>
<evidence type="ECO:0000313" key="2">
    <source>
        <dbReference type="EMBL" id="EGH14359.1"/>
    </source>
</evidence>
<dbReference type="EMBL" id="ADWY01000746">
    <property type="protein sequence ID" value="EGH14359.1"/>
    <property type="molecule type" value="Genomic_DNA"/>
</dbReference>
<comment type="caution">
    <text evidence="2">The sequence shown here is derived from an EMBL/GenBank/DDBJ whole genome shotgun (WGS) entry which is preliminary data.</text>
</comment>